<dbReference type="Gramene" id="AET5Gv21192500.4">
    <property type="protein sequence ID" value="AET5Gv21192500.4"/>
    <property type="gene ID" value="AET5Gv21192500"/>
</dbReference>
<comment type="similarity">
    <text evidence="1">Belongs to the aspartokinase family.</text>
</comment>
<feature type="region of interest" description="Disordered" evidence="6">
    <location>
        <begin position="18"/>
        <end position="37"/>
    </location>
</feature>
<dbReference type="PANTHER" id="PTHR21499">
    <property type="entry name" value="ASPARTATE KINASE"/>
    <property type="match status" value="1"/>
</dbReference>
<evidence type="ECO:0000256" key="6">
    <source>
        <dbReference type="SAM" id="MobiDB-lite"/>
    </source>
</evidence>
<keyword evidence="3" id="KW-0238">DNA-binding</keyword>
<dbReference type="GO" id="GO:0004072">
    <property type="term" value="F:aspartate kinase activity"/>
    <property type="evidence" value="ECO:0007669"/>
    <property type="project" value="TreeGrafter"/>
</dbReference>
<dbReference type="AlphaFoldDB" id="A0A453MI96"/>
<protein>
    <recommendedName>
        <fullName evidence="7">NAC domain-containing protein</fullName>
    </recommendedName>
</protein>
<dbReference type="InterPro" id="IPR036093">
    <property type="entry name" value="NAC_dom_sf"/>
</dbReference>
<dbReference type="SUPFAM" id="SSF101941">
    <property type="entry name" value="NAC domain"/>
    <property type="match status" value="1"/>
</dbReference>
<dbReference type="RefSeq" id="XP_020168586.1">
    <property type="nucleotide sequence ID" value="XM_020312997.4"/>
</dbReference>
<keyword evidence="9" id="KW-1185">Reference proteome</keyword>
<evidence type="ECO:0000259" key="7">
    <source>
        <dbReference type="PROSITE" id="PS51005"/>
    </source>
</evidence>
<reference evidence="9" key="2">
    <citation type="journal article" date="2017" name="Nat. Plants">
        <title>The Aegilops tauschii genome reveals multiple impacts of transposons.</title>
        <authorList>
            <person name="Zhao G."/>
            <person name="Zou C."/>
            <person name="Li K."/>
            <person name="Wang K."/>
            <person name="Li T."/>
            <person name="Gao L."/>
            <person name="Zhang X."/>
            <person name="Wang H."/>
            <person name="Yang Z."/>
            <person name="Liu X."/>
            <person name="Jiang W."/>
            <person name="Mao L."/>
            <person name="Kong X."/>
            <person name="Jiao Y."/>
            <person name="Jia J."/>
        </authorList>
    </citation>
    <scope>NUCLEOTIDE SEQUENCE [LARGE SCALE GENOMIC DNA]</scope>
    <source>
        <strain evidence="9">cv. AL8/78</strain>
    </source>
</reference>
<dbReference type="GO" id="GO:0005829">
    <property type="term" value="C:cytosol"/>
    <property type="evidence" value="ECO:0007669"/>
    <property type="project" value="TreeGrafter"/>
</dbReference>
<dbReference type="Gene3D" id="1.20.120.1320">
    <property type="entry name" value="Aspartokinase, catalytic domain"/>
    <property type="match status" value="1"/>
</dbReference>
<dbReference type="Proteomes" id="UP000015105">
    <property type="component" value="Chromosome 5D"/>
</dbReference>
<evidence type="ECO:0000313" key="9">
    <source>
        <dbReference type="Proteomes" id="UP000015105"/>
    </source>
</evidence>
<keyword evidence="4" id="KW-0804">Transcription</keyword>
<dbReference type="Pfam" id="PF02365">
    <property type="entry name" value="NAM"/>
    <property type="match status" value="1"/>
</dbReference>
<dbReference type="OrthoDB" id="10281793at2759"/>
<evidence type="ECO:0000256" key="4">
    <source>
        <dbReference type="ARBA" id="ARBA00023163"/>
    </source>
</evidence>
<dbReference type="OMA" id="ESWDGSK"/>
<dbReference type="GO" id="GO:0006355">
    <property type="term" value="P:regulation of DNA-templated transcription"/>
    <property type="evidence" value="ECO:0007669"/>
    <property type="project" value="InterPro"/>
</dbReference>
<evidence type="ECO:0000256" key="1">
    <source>
        <dbReference type="ARBA" id="ARBA00010122"/>
    </source>
</evidence>
<dbReference type="PROSITE" id="PS51005">
    <property type="entry name" value="NAC"/>
    <property type="match status" value="1"/>
</dbReference>
<proteinExistence type="inferred from homology"/>
<feature type="compositionally biased region" description="Basic and acidic residues" evidence="6">
    <location>
        <begin position="412"/>
        <end position="439"/>
    </location>
</feature>
<keyword evidence="2" id="KW-0805">Transcription regulation</keyword>
<dbReference type="GO" id="GO:0009570">
    <property type="term" value="C:chloroplast stroma"/>
    <property type="evidence" value="ECO:0007669"/>
    <property type="project" value="TreeGrafter"/>
</dbReference>
<dbReference type="GO" id="GO:0009089">
    <property type="term" value="P:lysine biosynthetic process via diaminopimelate"/>
    <property type="evidence" value="ECO:0007669"/>
    <property type="project" value="TreeGrafter"/>
</dbReference>
<reference evidence="8" key="5">
    <citation type="journal article" date="2021" name="G3 (Bethesda)">
        <title>Aegilops tauschii genome assembly Aet v5.0 features greater sequence contiguity and improved annotation.</title>
        <authorList>
            <person name="Wang L."/>
            <person name="Zhu T."/>
            <person name="Rodriguez J.C."/>
            <person name="Deal K.R."/>
            <person name="Dubcovsky J."/>
            <person name="McGuire P.E."/>
            <person name="Lux T."/>
            <person name="Spannagl M."/>
            <person name="Mayer K.F.X."/>
            <person name="Baldrich P."/>
            <person name="Meyers B.C."/>
            <person name="Huo N."/>
            <person name="Gu Y.Q."/>
            <person name="Zhou H."/>
            <person name="Devos K.M."/>
            <person name="Bennetzen J.L."/>
            <person name="Unver T."/>
            <person name="Budak H."/>
            <person name="Gulick P.J."/>
            <person name="Galiba G."/>
            <person name="Kalapos B."/>
            <person name="Nelson D.R."/>
            <person name="Li P."/>
            <person name="You F.M."/>
            <person name="Luo M.C."/>
            <person name="Dvorak J."/>
        </authorList>
    </citation>
    <scope>NUCLEOTIDE SEQUENCE [LARGE SCALE GENOMIC DNA]</scope>
    <source>
        <strain evidence="8">cv. AL8/78</strain>
    </source>
</reference>
<feature type="domain" description="NAC" evidence="7">
    <location>
        <begin position="30"/>
        <end position="188"/>
    </location>
</feature>
<reference evidence="8" key="3">
    <citation type="journal article" date="2017" name="Nature">
        <title>Genome sequence of the progenitor of the wheat D genome Aegilops tauschii.</title>
        <authorList>
            <person name="Luo M.C."/>
            <person name="Gu Y.Q."/>
            <person name="Puiu D."/>
            <person name="Wang H."/>
            <person name="Twardziok S.O."/>
            <person name="Deal K.R."/>
            <person name="Huo N."/>
            <person name="Zhu T."/>
            <person name="Wang L."/>
            <person name="Wang Y."/>
            <person name="McGuire P.E."/>
            <person name="Liu S."/>
            <person name="Long H."/>
            <person name="Ramasamy R.K."/>
            <person name="Rodriguez J.C."/>
            <person name="Van S.L."/>
            <person name="Yuan L."/>
            <person name="Wang Z."/>
            <person name="Xia Z."/>
            <person name="Xiao L."/>
            <person name="Anderson O.D."/>
            <person name="Ouyang S."/>
            <person name="Liang Y."/>
            <person name="Zimin A.V."/>
            <person name="Pertea G."/>
            <person name="Qi P."/>
            <person name="Bennetzen J.L."/>
            <person name="Dai X."/>
            <person name="Dawson M.W."/>
            <person name="Muller H.G."/>
            <person name="Kugler K."/>
            <person name="Rivarola-Duarte L."/>
            <person name="Spannagl M."/>
            <person name="Mayer K.F.X."/>
            <person name="Lu F.H."/>
            <person name="Bevan M.W."/>
            <person name="Leroy P."/>
            <person name="Li P."/>
            <person name="You F.M."/>
            <person name="Sun Q."/>
            <person name="Liu Z."/>
            <person name="Lyons E."/>
            <person name="Wicker T."/>
            <person name="Salzberg S.L."/>
            <person name="Devos K.M."/>
            <person name="Dvorak J."/>
        </authorList>
    </citation>
    <scope>NUCLEOTIDE SEQUENCE [LARGE SCALE GENOMIC DNA]</scope>
    <source>
        <strain evidence="8">cv. AL8/78</strain>
    </source>
</reference>
<evidence type="ECO:0000313" key="8">
    <source>
        <dbReference type="EnsemblPlants" id="AET5Gv21192500.4"/>
    </source>
</evidence>
<dbReference type="InterPro" id="IPR042199">
    <property type="entry name" value="AsparK_Bifunc_asparK/hSer_DH"/>
</dbReference>
<dbReference type="Gene3D" id="2.170.150.80">
    <property type="entry name" value="NAC domain"/>
    <property type="match status" value="1"/>
</dbReference>
<evidence type="ECO:0000256" key="3">
    <source>
        <dbReference type="ARBA" id="ARBA00023125"/>
    </source>
</evidence>
<organism evidence="8 9">
    <name type="scientific">Aegilops tauschii subsp. strangulata</name>
    <name type="common">Goatgrass</name>
    <dbReference type="NCBI Taxonomy" id="200361"/>
    <lineage>
        <taxon>Eukaryota</taxon>
        <taxon>Viridiplantae</taxon>
        <taxon>Streptophyta</taxon>
        <taxon>Embryophyta</taxon>
        <taxon>Tracheophyta</taxon>
        <taxon>Spermatophyta</taxon>
        <taxon>Magnoliopsida</taxon>
        <taxon>Liliopsida</taxon>
        <taxon>Poales</taxon>
        <taxon>Poaceae</taxon>
        <taxon>BOP clade</taxon>
        <taxon>Pooideae</taxon>
        <taxon>Triticodae</taxon>
        <taxon>Triticeae</taxon>
        <taxon>Triticinae</taxon>
        <taxon>Aegilops</taxon>
    </lineage>
</organism>
<dbReference type="GO" id="GO:0009090">
    <property type="term" value="P:homoserine biosynthetic process"/>
    <property type="evidence" value="ECO:0007669"/>
    <property type="project" value="TreeGrafter"/>
</dbReference>
<evidence type="ECO:0000256" key="5">
    <source>
        <dbReference type="ARBA" id="ARBA00023242"/>
    </source>
</evidence>
<reference evidence="9" key="1">
    <citation type="journal article" date="2014" name="Science">
        <title>Ancient hybridizations among the ancestral genomes of bread wheat.</title>
        <authorList>
            <consortium name="International Wheat Genome Sequencing Consortium,"/>
            <person name="Marcussen T."/>
            <person name="Sandve S.R."/>
            <person name="Heier L."/>
            <person name="Spannagl M."/>
            <person name="Pfeifer M."/>
            <person name="Jakobsen K.S."/>
            <person name="Wulff B.B."/>
            <person name="Steuernagel B."/>
            <person name="Mayer K.F."/>
            <person name="Olsen O.A."/>
        </authorList>
    </citation>
    <scope>NUCLEOTIDE SEQUENCE [LARGE SCALE GENOMIC DNA]</scope>
    <source>
        <strain evidence="9">cv. AL8/78</strain>
    </source>
</reference>
<evidence type="ECO:0000256" key="2">
    <source>
        <dbReference type="ARBA" id="ARBA00023015"/>
    </source>
</evidence>
<dbReference type="GeneID" id="109754076"/>
<dbReference type="PANTHER" id="PTHR21499:SF62">
    <property type="entry name" value="NAC DOMAIN-CONTAINING PROTEIN"/>
    <property type="match status" value="1"/>
</dbReference>
<dbReference type="GO" id="GO:0003677">
    <property type="term" value="F:DNA binding"/>
    <property type="evidence" value="ECO:0007669"/>
    <property type="project" value="UniProtKB-KW"/>
</dbReference>
<dbReference type="STRING" id="200361.A0A453MI96"/>
<feature type="region of interest" description="Disordered" evidence="6">
    <location>
        <begin position="400"/>
        <end position="439"/>
    </location>
</feature>
<name>A0A453MI96_AEGTS</name>
<accession>A0A453MI96</accession>
<dbReference type="KEGG" id="ats:109754076"/>
<keyword evidence="5" id="KW-0539">Nucleus</keyword>
<sequence length="678" mass="73997">MASKIGVVLQRENVVAANREKGKAAAAEEESWDGSKSPTDLQLFNLLQSLNAGDKPLPLPPFVHKAYVYSDPPEVLVKDCLLAPGTGHGREGSCYFYSKPAPVKEGKRTRMVGGGTWHPETGAKPILGADGESLVSNKRTFSYVKKSPSGMETASKGRQRTGWIMVEISLEKQTGDADHMVLCVLHKSKKKYPDTSMAAAAEAAPGCDAEPSVHEWLGLSDRDIRAVPKPAPSIDTAGSTKILLQKAAEKAVSYHFEKVCEIKEFVDFKERHLRTIDQLGLDRPIISGSLRKLELRLQHVAMDKILTPTERDHIVSCGEDMSTTIFSAYLNKLGKRAQQDFSALYRIGLNVHDHVWERETKAANDSSVVHGSEAKHRLQVLHAAFLEVGFLSKVKGAESECPMPVNSASSSGEKRKADEVHPEAPAVRQEKPDTGRNSVVEERERTALFDDKAGDPREFFDTIQEDTIEPVRTVTEVQPEQPPGVEDEYPVPPTGVDNPYGNQVGDFNAVVPEVQPGHPEVGEGSNGLPNFLDLDETESSRHTIKEPNHGALKRLENWMDSDSNDYPTRSDDSAMQNPVFVEYQTLVGRPNGGDSVVSGHPMFVGGNNGGYPPAAENPGPGFVGGVVGDNSVYSVGSAAKILEEACLMFDEDGHRYLDDINMEEPLIDIDFPLSPFAS</sequence>
<dbReference type="InterPro" id="IPR003441">
    <property type="entry name" value="NAC-dom"/>
</dbReference>
<reference evidence="8" key="4">
    <citation type="submission" date="2019-03" db="UniProtKB">
        <authorList>
            <consortium name="EnsemblPlants"/>
        </authorList>
    </citation>
    <scope>IDENTIFICATION</scope>
</reference>
<dbReference type="EnsemblPlants" id="AET5Gv21192500.4">
    <property type="protein sequence ID" value="AET5Gv21192500.4"/>
    <property type="gene ID" value="AET5Gv21192500"/>
</dbReference>